<dbReference type="EC" id="2.3.1.-" evidence="8"/>
<dbReference type="GO" id="GO:0008610">
    <property type="term" value="P:lipid biosynthetic process"/>
    <property type="evidence" value="ECO:0007669"/>
    <property type="project" value="UniProtKB-ARBA"/>
</dbReference>
<organism evidence="8">
    <name type="scientific">hydrothermal vent metagenome</name>
    <dbReference type="NCBI Taxonomy" id="652676"/>
    <lineage>
        <taxon>unclassified sequences</taxon>
        <taxon>metagenomes</taxon>
        <taxon>ecological metagenomes</taxon>
    </lineage>
</organism>
<dbReference type="PANTHER" id="PTHR30606">
    <property type="entry name" value="LIPID A BIOSYNTHESIS LAUROYL ACYLTRANSFERASE"/>
    <property type="match status" value="1"/>
</dbReference>
<dbReference type="Pfam" id="PF03279">
    <property type="entry name" value="Lip_A_acyltrans"/>
    <property type="match status" value="1"/>
</dbReference>
<accession>A0A1W1CRN9</accession>
<reference evidence="8" key="1">
    <citation type="submission" date="2016-10" db="EMBL/GenBank/DDBJ databases">
        <authorList>
            <person name="de Groot N.N."/>
        </authorList>
    </citation>
    <scope>NUCLEOTIDE SEQUENCE</scope>
</reference>
<evidence type="ECO:0000256" key="3">
    <source>
        <dbReference type="ARBA" id="ARBA00022519"/>
    </source>
</evidence>
<dbReference type="PIRSF" id="PIRSF026649">
    <property type="entry name" value="MsbB"/>
    <property type="match status" value="1"/>
</dbReference>
<evidence type="ECO:0000256" key="7">
    <source>
        <dbReference type="SAM" id="Phobius"/>
    </source>
</evidence>
<dbReference type="GO" id="GO:0016746">
    <property type="term" value="F:acyltransferase activity"/>
    <property type="evidence" value="ECO:0007669"/>
    <property type="project" value="UniProtKB-KW"/>
</dbReference>
<evidence type="ECO:0000256" key="2">
    <source>
        <dbReference type="ARBA" id="ARBA00022475"/>
    </source>
</evidence>
<dbReference type="CDD" id="cd07984">
    <property type="entry name" value="LPLAT_LABLAT-like"/>
    <property type="match status" value="1"/>
</dbReference>
<evidence type="ECO:0000256" key="5">
    <source>
        <dbReference type="ARBA" id="ARBA00023136"/>
    </source>
</evidence>
<dbReference type="AlphaFoldDB" id="A0A1W1CRN9"/>
<dbReference type="InterPro" id="IPR004960">
    <property type="entry name" value="LipA_acyltrans"/>
</dbReference>
<keyword evidence="2" id="KW-1003">Cell membrane</keyword>
<dbReference type="GO" id="GO:1901137">
    <property type="term" value="P:carbohydrate derivative biosynthetic process"/>
    <property type="evidence" value="ECO:0007669"/>
    <property type="project" value="UniProtKB-ARBA"/>
</dbReference>
<evidence type="ECO:0000256" key="1">
    <source>
        <dbReference type="ARBA" id="ARBA00004533"/>
    </source>
</evidence>
<dbReference type="EMBL" id="FPHJ01000061">
    <property type="protein sequence ID" value="SFV68419.1"/>
    <property type="molecule type" value="Genomic_DNA"/>
</dbReference>
<feature type="transmembrane region" description="Helical" evidence="7">
    <location>
        <begin position="30"/>
        <end position="47"/>
    </location>
</feature>
<evidence type="ECO:0000256" key="6">
    <source>
        <dbReference type="ARBA" id="ARBA00023315"/>
    </source>
</evidence>
<proteinExistence type="predicted"/>
<keyword evidence="5 7" id="KW-0472">Membrane</keyword>
<sequence length="297" mass="35180">MQKYFFLHPKYLLTWFGILFLWFLSKLPIIIQNFFGWFFGLFLFLFWRSRVKIVRKNLELCFVNQPYNQKQITKKHFLSLGMSIVELANCLFLSNIKLKKRYSLVGLEFIKKAQKEKRAILLLLGHFTTMLLAGRMLNQEVPITDVYFQQKNKVFDFVIQIMFKKHGATMVNNQDMRGMIKALKTERPLWYAPDQDYGIKPSVFVDFFGVSTATTTATARLTKLTNAVVIPFSYYRVGRKYKLELHSPLENYPQEDEIKNATLTNKILEKQITLAPEQYLWTHKRFKTRPNNEPNPY</sequence>
<comment type="subcellular location">
    <subcellularLocation>
        <location evidence="1">Cell inner membrane</location>
    </subcellularLocation>
</comment>
<name>A0A1W1CRN9_9ZZZZ</name>
<keyword evidence="3" id="KW-0997">Cell inner membrane</keyword>
<keyword evidence="7" id="KW-0812">Transmembrane</keyword>
<protein>
    <submittedName>
        <fullName evidence="8">Lipid A biosynthesis lauroyl acyltransferase</fullName>
        <ecNumber evidence="8">2.3.1.-</ecNumber>
    </submittedName>
</protein>
<dbReference type="GO" id="GO:0005886">
    <property type="term" value="C:plasma membrane"/>
    <property type="evidence" value="ECO:0007669"/>
    <property type="project" value="UniProtKB-SubCell"/>
</dbReference>
<keyword evidence="6 8" id="KW-0012">Acyltransferase</keyword>
<keyword evidence="7" id="KW-1133">Transmembrane helix</keyword>
<dbReference type="PANTHER" id="PTHR30606:SF9">
    <property type="entry name" value="LIPID A BIOSYNTHESIS LAUROYLTRANSFERASE"/>
    <property type="match status" value="1"/>
</dbReference>
<keyword evidence="4 8" id="KW-0808">Transferase</keyword>
<feature type="transmembrane region" description="Helical" evidence="7">
    <location>
        <begin position="7"/>
        <end position="24"/>
    </location>
</feature>
<gene>
    <name evidence="8" type="ORF">MNB_SUP05-5-1017</name>
</gene>
<evidence type="ECO:0000313" key="8">
    <source>
        <dbReference type="EMBL" id="SFV68419.1"/>
    </source>
</evidence>
<evidence type="ECO:0000256" key="4">
    <source>
        <dbReference type="ARBA" id="ARBA00022679"/>
    </source>
</evidence>